<feature type="chain" id="PRO_5001569810" description="non-specific serine/threonine protein kinase" evidence="10">
    <location>
        <begin position="22"/>
        <end position="271"/>
    </location>
</feature>
<dbReference type="OMA" id="EAMGECG"/>
<dbReference type="Gramene" id="KCW83926">
    <property type="protein sequence ID" value="KCW83926"/>
    <property type="gene ID" value="EUGRSUZ_B00797"/>
</dbReference>
<dbReference type="PANTHER" id="PTHR33138">
    <property type="entry name" value="OS01G0690200 PROTEIN"/>
    <property type="match status" value="1"/>
</dbReference>
<evidence type="ECO:0000256" key="2">
    <source>
        <dbReference type="ARBA" id="ARBA00012513"/>
    </source>
</evidence>
<evidence type="ECO:0000256" key="5">
    <source>
        <dbReference type="ARBA" id="ARBA00022989"/>
    </source>
</evidence>
<evidence type="ECO:0000256" key="9">
    <source>
        <dbReference type="ARBA" id="ARBA00048679"/>
    </source>
</evidence>
<feature type="signal peptide" evidence="10">
    <location>
        <begin position="1"/>
        <end position="21"/>
    </location>
</feature>
<accession>A0A059D0M0</accession>
<keyword evidence="4 10" id="KW-0732">Signal</keyword>
<evidence type="ECO:0000256" key="1">
    <source>
        <dbReference type="ARBA" id="ARBA00004167"/>
    </source>
</evidence>
<dbReference type="AlphaFoldDB" id="A0A059D0M0"/>
<sequence>MPSHHLLCFLFFLLSFRSVHSAFPAICESSNQCGNIPIKYPFWTASGASVHCGYPGLGVRCSYVDEPPTIFLRGDAYFVAEINYVEETLTLVDFDVADRRCPRASHNLTINSLPLGYNSADVNLTFFFNCSAHPWAPVPARAIDCLQSGDKQSYVFMDMSPDEAAAVRQAWGCEEAVVAAVKRTEVTVANVVEEFAGAMSEGFVLEWAAAKECGACEHSGGRCAFNQNEQLLCFCEDGSSHTDGSFCKGRIEFCVYVRQSPRLLLSMLVTS</sequence>
<dbReference type="PANTHER" id="PTHR33138:SF1">
    <property type="entry name" value="OS01G0113900 PROTEIN"/>
    <property type="match status" value="1"/>
</dbReference>
<dbReference type="Pfam" id="PF14380">
    <property type="entry name" value="WAK_assoc"/>
    <property type="match status" value="1"/>
</dbReference>
<evidence type="ECO:0000256" key="6">
    <source>
        <dbReference type="ARBA" id="ARBA00023136"/>
    </source>
</evidence>
<evidence type="ECO:0000259" key="11">
    <source>
        <dbReference type="Pfam" id="PF13947"/>
    </source>
</evidence>
<keyword evidence="7" id="KW-0325">Glycoprotein</keyword>
<evidence type="ECO:0000259" key="12">
    <source>
        <dbReference type="Pfam" id="PF14380"/>
    </source>
</evidence>
<dbReference type="GO" id="GO:0016020">
    <property type="term" value="C:membrane"/>
    <property type="evidence" value="ECO:0007669"/>
    <property type="project" value="UniProtKB-SubCell"/>
</dbReference>
<proteinExistence type="predicted"/>
<feature type="domain" description="Wall-associated receptor kinase galacturonan-binding" evidence="11">
    <location>
        <begin position="27"/>
        <end position="93"/>
    </location>
</feature>
<evidence type="ECO:0000256" key="8">
    <source>
        <dbReference type="ARBA" id="ARBA00047899"/>
    </source>
</evidence>
<evidence type="ECO:0000256" key="7">
    <source>
        <dbReference type="ARBA" id="ARBA00023180"/>
    </source>
</evidence>
<dbReference type="Pfam" id="PF13947">
    <property type="entry name" value="GUB_WAK_bind"/>
    <property type="match status" value="1"/>
</dbReference>
<reference evidence="13" key="1">
    <citation type="submission" date="2013-07" db="EMBL/GenBank/DDBJ databases">
        <title>The genome of Eucalyptus grandis.</title>
        <authorList>
            <person name="Schmutz J."/>
            <person name="Hayes R."/>
            <person name="Myburg A."/>
            <person name="Tuskan G."/>
            <person name="Grattapaglia D."/>
            <person name="Rokhsar D.S."/>
        </authorList>
    </citation>
    <scope>NUCLEOTIDE SEQUENCE</scope>
    <source>
        <tissue evidence="13">Leaf extractions</tissue>
    </source>
</reference>
<protein>
    <recommendedName>
        <fullName evidence="2">non-specific serine/threonine protein kinase</fullName>
        <ecNumber evidence="2">2.7.11.1</ecNumber>
    </recommendedName>
</protein>
<organism evidence="13">
    <name type="scientific">Eucalyptus grandis</name>
    <name type="common">Flooded gum</name>
    <dbReference type="NCBI Taxonomy" id="71139"/>
    <lineage>
        <taxon>Eukaryota</taxon>
        <taxon>Viridiplantae</taxon>
        <taxon>Streptophyta</taxon>
        <taxon>Embryophyta</taxon>
        <taxon>Tracheophyta</taxon>
        <taxon>Spermatophyta</taxon>
        <taxon>Magnoliopsida</taxon>
        <taxon>eudicotyledons</taxon>
        <taxon>Gunneridae</taxon>
        <taxon>Pentapetalae</taxon>
        <taxon>rosids</taxon>
        <taxon>malvids</taxon>
        <taxon>Myrtales</taxon>
        <taxon>Myrtaceae</taxon>
        <taxon>Myrtoideae</taxon>
        <taxon>Eucalypteae</taxon>
        <taxon>Eucalyptus</taxon>
    </lineage>
</organism>
<comment type="catalytic activity">
    <reaction evidence="9">
        <text>L-seryl-[protein] + ATP = O-phospho-L-seryl-[protein] + ADP + H(+)</text>
        <dbReference type="Rhea" id="RHEA:17989"/>
        <dbReference type="Rhea" id="RHEA-COMP:9863"/>
        <dbReference type="Rhea" id="RHEA-COMP:11604"/>
        <dbReference type="ChEBI" id="CHEBI:15378"/>
        <dbReference type="ChEBI" id="CHEBI:29999"/>
        <dbReference type="ChEBI" id="CHEBI:30616"/>
        <dbReference type="ChEBI" id="CHEBI:83421"/>
        <dbReference type="ChEBI" id="CHEBI:456216"/>
        <dbReference type="EC" id="2.7.11.1"/>
    </reaction>
</comment>
<evidence type="ECO:0000256" key="4">
    <source>
        <dbReference type="ARBA" id="ARBA00022729"/>
    </source>
</evidence>
<evidence type="ECO:0000256" key="10">
    <source>
        <dbReference type="SAM" id="SignalP"/>
    </source>
</evidence>
<dbReference type="EC" id="2.7.11.1" evidence="2"/>
<dbReference type="STRING" id="71139.A0A059D0M0"/>
<dbReference type="GO" id="GO:0004674">
    <property type="term" value="F:protein serine/threonine kinase activity"/>
    <property type="evidence" value="ECO:0007669"/>
    <property type="project" value="UniProtKB-KW"/>
</dbReference>
<dbReference type="InParanoid" id="A0A059D0M0"/>
<comment type="catalytic activity">
    <reaction evidence="8">
        <text>L-threonyl-[protein] + ATP = O-phospho-L-threonyl-[protein] + ADP + H(+)</text>
        <dbReference type="Rhea" id="RHEA:46608"/>
        <dbReference type="Rhea" id="RHEA-COMP:11060"/>
        <dbReference type="Rhea" id="RHEA-COMP:11605"/>
        <dbReference type="ChEBI" id="CHEBI:15378"/>
        <dbReference type="ChEBI" id="CHEBI:30013"/>
        <dbReference type="ChEBI" id="CHEBI:30616"/>
        <dbReference type="ChEBI" id="CHEBI:61977"/>
        <dbReference type="ChEBI" id="CHEBI:456216"/>
        <dbReference type="EC" id="2.7.11.1"/>
    </reaction>
</comment>
<keyword evidence="5" id="KW-1133">Transmembrane helix</keyword>
<evidence type="ECO:0000256" key="3">
    <source>
        <dbReference type="ARBA" id="ARBA00022692"/>
    </source>
</evidence>
<dbReference type="GO" id="GO:0030247">
    <property type="term" value="F:polysaccharide binding"/>
    <property type="evidence" value="ECO:0007669"/>
    <property type="project" value="InterPro"/>
</dbReference>
<evidence type="ECO:0000313" key="13">
    <source>
        <dbReference type="EMBL" id="KCW83926.1"/>
    </source>
</evidence>
<dbReference type="InterPro" id="IPR025287">
    <property type="entry name" value="WAK_GUB"/>
</dbReference>
<feature type="domain" description="Wall-associated receptor kinase C-terminal" evidence="12">
    <location>
        <begin position="145"/>
        <end position="238"/>
    </location>
</feature>
<dbReference type="EMBL" id="KK198754">
    <property type="protein sequence ID" value="KCW83926.1"/>
    <property type="molecule type" value="Genomic_DNA"/>
</dbReference>
<comment type="subcellular location">
    <subcellularLocation>
        <location evidence="1">Membrane</location>
        <topology evidence="1">Single-pass membrane protein</topology>
    </subcellularLocation>
</comment>
<keyword evidence="6" id="KW-0472">Membrane</keyword>
<dbReference type="InterPro" id="IPR032872">
    <property type="entry name" value="WAK_assoc_C"/>
</dbReference>
<name>A0A059D0M0_EUCGR</name>
<keyword evidence="3" id="KW-0812">Transmembrane</keyword>
<gene>
    <name evidence="13" type="ORF">EUGRSUZ_B00797</name>
</gene>